<organism evidence="2 3">
    <name type="scientific">Tissierella carlieri</name>
    <dbReference type="NCBI Taxonomy" id="689904"/>
    <lineage>
        <taxon>Bacteria</taxon>
        <taxon>Bacillati</taxon>
        <taxon>Bacillota</taxon>
        <taxon>Tissierellia</taxon>
        <taxon>Tissierellales</taxon>
        <taxon>Tissierellaceae</taxon>
        <taxon>Tissierella</taxon>
    </lineage>
</organism>
<feature type="transmembrane region" description="Helical" evidence="1">
    <location>
        <begin position="99"/>
        <end position="120"/>
    </location>
</feature>
<keyword evidence="1" id="KW-0812">Transmembrane</keyword>
<sequence length="245" mass="27990">MGATKRIFKFQNHGLKKSILGFWSVILTINILTYILMVNFNSKIKIGLFSSKDDIFSIVGGNIMPIFIFFIVYGIIMYHEDFALALSFGVTRKDFYKSVIVNNIIVTLSFAAIQVILQIIDKYFVASLGYKPMVEFGIFNTATDNILFIVLTLSLLFLTFVSITNLIGVLQYRFGYKFWIGFGITAITLQILGNFSAKKILGFSDMYQWIWSRFNSSTAIFLTFVIAIVCYTLGYFIIRKANIRK</sequence>
<dbReference type="RefSeq" id="WP_256312158.1">
    <property type="nucleotide sequence ID" value="NZ_JANGAC010000012.1"/>
</dbReference>
<dbReference type="Proteomes" id="UP001524478">
    <property type="component" value="Unassembled WGS sequence"/>
</dbReference>
<feature type="transmembrane region" description="Helical" evidence="1">
    <location>
        <begin position="20"/>
        <end position="40"/>
    </location>
</feature>
<evidence type="ECO:0000313" key="2">
    <source>
        <dbReference type="EMBL" id="MCQ4924409.1"/>
    </source>
</evidence>
<feature type="transmembrane region" description="Helical" evidence="1">
    <location>
        <begin position="178"/>
        <end position="197"/>
    </location>
</feature>
<evidence type="ECO:0008006" key="4">
    <source>
        <dbReference type="Google" id="ProtNLM"/>
    </source>
</evidence>
<feature type="transmembrane region" description="Helical" evidence="1">
    <location>
        <begin position="217"/>
        <end position="238"/>
    </location>
</feature>
<comment type="caution">
    <text evidence="2">The sequence shown here is derived from an EMBL/GenBank/DDBJ whole genome shotgun (WGS) entry which is preliminary data.</text>
</comment>
<evidence type="ECO:0000313" key="3">
    <source>
        <dbReference type="Proteomes" id="UP001524478"/>
    </source>
</evidence>
<accession>A0ABT1SD56</accession>
<keyword evidence="3" id="KW-1185">Reference proteome</keyword>
<dbReference type="EMBL" id="JANGAC010000012">
    <property type="protein sequence ID" value="MCQ4924409.1"/>
    <property type="molecule type" value="Genomic_DNA"/>
</dbReference>
<reference evidence="2 3" key="1">
    <citation type="submission" date="2022-06" db="EMBL/GenBank/DDBJ databases">
        <title>Isolation of gut microbiota from human fecal samples.</title>
        <authorList>
            <person name="Pamer E.G."/>
            <person name="Barat B."/>
            <person name="Waligurski E."/>
            <person name="Medina S."/>
            <person name="Paddock L."/>
            <person name="Mostad J."/>
        </authorList>
    </citation>
    <scope>NUCLEOTIDE SEQUENCE [LARGE SCALE GENOMIC DNA]</scope>
    <source>
        <strain evidence="2 3">DFI.7.95</strain>
    </source>
</reference>
<proteinExistence type="predicted"/>
<evidence type="ECO:0000256" key="1">
    <source>
        <dbReference type="SAM" id="Phobius"/>
    </source>
</evidence>
<feature type="transmembrane region" description="Helical" evidence="1">
    <location>
        <begin position="55"/>
        <end position="78"/>
    </location>
</feature>
<name>A0ABT1SD56_9FIRM</name>
<gene>
    <name evidence="2" type="ORF">NE686_15005</name>
</gene>
<keyword evidence="1" id="KW-0472">Membrane</keyword>
<protein>
    <recommendedName>
        <fullName evidence="4">ABC-2 family transporter protein</fullName>
    </recommendedName>
</protein>
<feature type="transmembrane region" description="Helical" evidence="1">
    <location>
        <begin position="146"/>
        <end position="166"/>
    </location>
</feature>
<keyword evidence="1" id="KW-1133">Transmembrane helix</keyword>